<dbReference type="EMBL" id="CP069023">
    <property type="protein sequence ID" value="QRC91129.1"/>
    <property type="molecule type" value="Genomic_DNA"/>
</dbReference>
<evidence type="ECO:0000313" key="2">
    <source>
        <dbReference type="EMBL" id="QRC91129.1"/>
    </source>
</evidence>
<dbReference type="Proteomes" id="UP000663193">
    <property type="component" value="Chromosome 1"/>
</dbReference>
<proteinExistence type="predicted"/>
<keyword evidence="1" id="KW-0812">Transmembrane</keyword>
<accession>A0A7U2EU51</accession>
<dbReference type="InterPro" id="IPR029058">
    <property type="entry name" value="AB_hydrolase_fold"/>
</dbReference>
<keyword evidence="1" id="KW-1133">Transmembrane helix</keyword>
<feature type="transmembrane region" description="Helical" evidence="1">
    <location>
        <begin position="12"/>
        <end position="30"/>
    </location>
</feature>
<dbReference type="Gene3D" id="3.40.50.1820">
    <property type="entry name" value="alpha/beta hydrolase"/>
    <property type="match status" value="1"/>
</dbReference>
<evidence type="ECO:0008006" key="4">
    <source>
        <dbReference type="Google" id="ProtNLM"/>
    </source>
</evidence>
<dbReference type="PANTHER" id="PTHR12277:SF81">
    <property type="entry name" value="PROTEIN ABHD13"/>
    <property type="match status" value="1"/>
</dbReference>
<organism evidence="2 3">
    <name type="scientific">Phaeosphaeria nodorum (strain SN15 / ATCC MYA-4574 / FGSC 10173)</name>
    <name type="common">Glume blotch fungus</name>
    <name type="synonym">Parastagonospora nodorum</name>
    <dbReference type="NCBI Taxonomy" id="321614"/>
    <lineage>
        <taxon>Eukaryota</taxon>
        <taxon>Fungi</taxon>
        <taxon>Dikarya</taxon>
        <taxon>Ascomycota</taxon>
        <taxon>Pezizomycotina</taxon>
        <taxon>Dothideomycetes</taxon>
        <taxon>Pleosporomycetidae</taxon>
        <taxon>Pleosporales</taxon>
        <taxon>Pleosporineae</taxon>
        <taxon>Phaeosphaeriaceae</taxon>
        <taxon>Parastagonospora</taxon>
    </lineage>
</organism>
<reference evidence="3" key="1">
    <citation type="journal article" date="2021" name="BMC Genomics">
        <title>Chromosome-level genome assembly and manually-curated proteome of model necrotroph Parastagonospora nodorum Sn15 reveals a genome-wide trove of candidate effector homologs, and redundancy of virulence-related functions within an accessory chromosome.</title>
        <authorList>
            <person name="Bertazzoni S."/>
            <person name="Jones D.A.B."/>
            <person name="Phan H.T."/>
            <person name="Tan K.-C."/>
            <person name="Hane J.K."/>
        </authorList>
    </citation>
    <scope>NUCLEOTIDE SEQUENCE [LARGE SCALE GENOMIC DNA]</scope>
    <source>
        <strain evidence="3">SN15 / ATCC MYA-4574 / FGSC 10173)</strain>
    </source>
</reference>
<dbReference type="VEuPathDB" id="FungiDB:JI435_006240"/>
<dbReference type="OrthoDB" id="446723at2759"/>
<dbReference type="AlphaFoldDB" id="A0A7U2EU51"/>
<keyword evidence="3" id="KW-1185">Reference proteome</keyword>
<dbReference type="SUPFAM" id="SSF53474">
    <property type="entry name" value="alpha/beta-Hydrolases"/>
    <property type="match status" value="1"/>
</dbReference>
<evidence type="ECO:0000313" key="3">
    <source>
        <dbReference type="Proteomes" id="UP000663193"/>
    </source>
</evidence>
<name>A0A7U2EU51_PHANO</name>
<gene>
    <name evidence="2" type="ORF">JI435_006240</name>
</gene>
<evidence type="ECO:0000256" key="1">
    <source>
        <dbReference type="SAM" id="Phobius"/>
    </source>
</evidence>
<protein>
    <recommendedName>
        <fullName evidence="4">AB hydrolase-1 domain-containing protein</fullName>
    </recommendedName>
</protein>
<sequence>MPALQPIFLKAYWTLAIVGILWAGFILSLINPTLQRHALYAHKIWTSYGGNVTVPEEFGFAKGQVQPFWLDTTDGERLFCWHVLPLDVYLANEVELAQAATSGEVVDGLEGTVGAKLLKRDAESRVVVNFHGNAGHVAQGHRPSTYRSISGIPHTHLLTCDYRGFGLSSLTNKPNIPTETGIITDAISLLSYVQSTLNQPTSRTVLLGQSLGTAVTAAGALYFSDPTSSHLPKDLVAPKPPPKPSSPFASIILIAPFTDLPTLLQTYRIAGLLPILKPLRGYPRVSNFLAARIVDTWPTLPRLLDIIRTTPRDLHIHILHARNDGDIPFREAEAVYAPLQSEMLGGEGVSATEERRSIHGGERVKRGAFAYKKVEDGKKGTSVELEIVRFGGHNEVVGWAQVSLGVRRAFERVEGAGRGKVGLDVE</sequence>
<dbReference type="PANTHER" id="PTHR12277">
    <property type="entry name" value="ALPHA/BETA HYDROLASE DOMAIN-CONTAINING PROTEIN"/>
    <property type="match status" value="1"/>
</dbReference>
<keyword evidence="1" id="KW-0472">Membrane</keyword>